<dbReference type="Pfam" id="PF01764">
    <property type="entry name" value="Lipase_3"/>
    <property type="match status" value="1"/>
</dbReference>
<gene>
    <name evidence="9" type="primary">LOC107429609</name>
</gene>
<evidence type="ECO:0000256" key="4">
    <source>
        <dbReference type="ARBA" id="ARBA00023098"/>
    </source>
</evidence>
<sequence length="349" mass="39189">MAPKRPAEDIAWRDLIGEKDWDLLNPLKPQMGQNLTRYCNLIGVIAESFQEEEDSPLLGLPQHSEKELLSLADLSNDYVVEKYLFASTLNIRAKNDHSSLGPLSGYSNWMGYAAVNTDKGMAKIGRREIVIAIRGTIKREEWYPKFCMQDLVCAHYIFPHDRNVKLQEGRYDYYVTADYHDSGYNKTSFREQVLEAVEGLVAKYQSEENLSIVVTGFSMGGAFATLIATDLVYNGYNKIGGRAKAIPVTAFAFANSPVGNIDFSILASNLHDLHILNVKHESDINPDNPTQEDGYYHVGKRLVLNMSVHNLDVYRLAIGQSQQAETSPAPTRSPPLKRLKNRGDNDEDN</sequence>
<keyword evidence="4 5" id="KW-0443">Lipid metabolism</keyword>
<evidence type="ECO:0000313" key="9">
    <source>
        <dbReference type="RefSeq" id="XP_015895807.1"/>
    </source>
</evidence>
<evidence type="ECO:0000256" key="1">
    <source>
        <dbReference type="ARBA" id="ARBA00010701"/>
    </source>
</evidence>
<reference evidence="9" key="1">
    <citation type="submission" date="2025-08" db="UniProtKB">
        <authorList>
            <consortium name="RefSeq"/>
        </authorList>
    </citation>
    <scope>IDENTIFICATION</scope>
    <source>
        <tissue evidence="9">Seedling</tissue>
    </source>
</reference>
<dbReference type="GO" id="GO:0008970">
    <property type="term" value="F:phospholipase A1 activity"/>
    <property type="evidence" value="ECO:0007669"/>
    <property type="project" value="UniProtKB-UniRule"/>
</dbReference>
<name>A0A6P4B1U7_ZIZJJ</name>
<evidence type="ECO:0000259" key="7">
    <source>
        <dbReference type="Pfam" id="PF01764"/>
    </source>
</evidence>
<dbReference type="KEGG" id="zju:107429609"/>
<feature type="compositionally biased region" description="Polar residues" evidence="6">
    <location>
        <begin position="321"/>
        <end position="330"/>
    </location>
</feature>
<evidence type="ECO:0000256" key="3">
    <source>
        <dbReference type="ARBA" id="ARBA00022963"/>
    </source>
</evidence>
<dbReference type="EC" id="3.1.1.-" evidence="5"/>
<dbReference type="CDD" id="cd00519">
    <property type="entry name" value="Lipase_3"/>
    <property type="match status" value="1"/>
</dbReference>
<dbReference type="Gene3D" id="3.40.50.1820">
    <property type="entry name" value="alpha/beta hydrolase"/>
    <property type="match status" value="1"/>
</dbReference>
<dbReference type="GeneID" id="107429609"/>
<keyword evidence="3 5" id="KW-0442">Lipid degradation</keyword>
<keyword evidence="8" id="KW-1185">Reference proteome</keyword>
<dbReference type="AlphaFoldDB" id="A0A6P4B1U7"/>
<dbReference type="SUPFAM" id="SSF53474">
    <property type="entry name" value="alpha/beta-Hydrolases"/>
    <property type="match status" value="1"/>
</dbReference>
<organism evidence="8 9">
    <name type="scientific">Ziziphus jujuba</name>
    <name type="common">Chinese jujube</name>
    <name type="synonym">Ziziphus sativa</name>
    <dbReference type="NCBI Taxonomy" id="326968"/>
    <lineage>
        <taxon>Eukaryota</taxon>
        <taxon>Viridiplantae</taxon>
        <taxon>Streptophyta</taxon>
        <taxon>Embryophyta</taxon>
        <taxon>Tracheophyta</taxon>
        <taxon>Spermatophyta</taxon>
        <taxon>Magnoliopsida</taxon>
        <taxon>eudicotyledons</taxon>
        <taxon>Gunneridae</taxon>
        <taxon>Pentapetalae</taxon>
        <taxon>rosids</taxon>
        <taxon>fabids</taxon>
        <taxon>Rosales</taxon>
        <taxon>Rhamnaceae</taxon>
        <taxon>Paliureae</taxon>
        <taxon>Ziziphus</taxon>
    </lineage>
</organism>
<keyword evidence="2 5" id="KW-0378">Hydrolase</keyword>
<feature type="region of interest" description="Disordered" evidence="6">
    <location>
        <begin position="321"/>
        <end position="349"/>
    </location>
</feature>
<dbReference type="InterPro" id="IPR002921">
    <property type="entry name" value="Fungal_lipase-type"/>
</dbReference>
<evidence type="ECO:0000256" key="6">
    <source>
        <dbReference type="SAM" id="MobiDB-lite"/>
    </source>
</evidence>
<feature type="domain" description="Fungal lipase-type" evidence="7">
    <location>
        <begin position="130"/>
        <end position="291"/>
    </location>
</feature>
<dbReference type="Proteomes" id="UP001652623">
    <property type="component" value="Chromosome 12"/>
</dbReference>
<comment type="similarity">
    <text evidence="1 5">Belongs to the AB hydrolase superfamily. Lipase family.</text>
</comment>
<dbReference type="PANTHER" id="PTHR31828">
    <property type="entry name" value="PHOSPHOLIPASE A1-IIGAMMA"/>
    <property type="match status" value="1"/>
</dbReference>
<protein>
    <recommendedName>
        <fullName evidence="5">Phospholipase A1</fullName>
        <ecNumber evidence="5">3.1.1.-</ecNumber>
    </recommendedName>
</protein>
<evidence type="ECO:0000256" key="2">
    <source>
        <dbReference type="ARBA" id="ARBA00022801"/>
    </source>
</evidence>
<dbReference type="RefSeq" id="XP_015895807.1">
    <property type="nucleotide sequence ID" value="XM_016040321.4"/>
</dbReference>
<evidence type="ECO:0000313" key="8">
    <source>
        <dbReference type="Proteomes" id="UP001652623"/>
    </source>
</evidence>
<proteinExistence type="inferred from homology"/>
<dbReference type="InterPro" id="IPR029058">
    <property type="entry name" value="AB_hydrolase_fold"/>
</dbReference>
<dbReference type="InParanoid" id="A0A6P4B1U7"/>
<accession>A0A6P4B1U7</accession>
<dbReference type="GO" id="GO:0016042">
    <property type="term" value="P:lipid catabolic process"/>
    <property type="evidence" value="ECO:0007669"/>
    <property type="project" value="UniProtKB-UniRule"/>
</dbReference>
<comment type="function">
    <text evidence="5">Acylhydrolase that catalyzes the hydrolysis of phospholipids at the sn-1 position.</text>
</comment>
<evidence type="ECO:0000256" key="5">
    <source>
        <dbReference type="RuleBase" id="RU367093"/>
    </source>
</evidence>
<dbReference type="PANTHER" id="PTHR31828:SF20">
    <property type="entry name" value="PHOSPHOLIPASE A1"/>
    <property type="match status" value="1"/>
</dbReference>
<dbReference type="InterPro" id="IPR033556">
    <property type="entry name" value="PLA"/>
</dbReference>